<name>A0A7S0QM67_9CRYP</name>
<organism evidence="1">
    <name type="scientific">Cryptomonas curvata</name>
    <dbReference type="NCBI Taxonomy" id="233186"/>
    <lineage>
        <taxon>Eukaryota</taxon>
        <taxon>Cryptophyceae</taxon>
        <taxon>Cryptomonadales</taxon>
        <taxon>Cryptomonadaceae</taxon>
        <taxon>Cryptomonas</taxon>
    </lineage>
</organism>
<reference evidence="1" key="1">
    <citation type="submission" date="2021-01" db="EMBL/GenBank/DDBJ databases">
        <authorList>
            <person name="Corre E."/>
            <person name="Pelletier E."/>
            <person name="Niang G."/>
            <person name="Scheremetjew M."/>
            <person name="Finn R."/>
            <person name="Kale V."/>
            <person name="Holt S."/>
            <person name="Cochrane G."/>
            <person name="Meng A."/>
            <person name="Brown T."/>
            <person name="Cohen L."/>
        </authorList>
    </citation>
    <scope>NUCLEOTIDE SEQUENCE</scope>
    <source>
        <strain evidence="1">CCAP979/52</strain>
    </source>
</reference>
<dbReference type="EMBL" id="HBEZ01034605">
    <property type="protein sequence ID" value="CAD8641410.1"/>
    <property type="molecule type" value="Transcribed_RNA"/>
</dbReference>
<gene>
    <name evidence="1" type="ORF">CCUR1050_LOCUS19094</name>
</gene>
<evidence type="ECO:0000313" key="1">
    <source>
        <dbReference type="EMBL" id="CAD8641410.1"/>
    </source>
</evidence>
<proteinExistence type="predicted"/>
<sequence length="130" mass="14682">MKRMPVPAVTDCVTAAASAPCMEDELQDRKFDANYSGGSTCVHQRHPSGYDSAMYAQRKDVELEGREQTWPGQKLGIAYDCIVLKAVNERVREHRSDIAFKIEFCGREDMQCVHDSRVACLGQCKHGRMR</sequence>
<dbReference type="AlphaFoldDB" id="A0A7S0QM67"/>
<protein>
    <submittedName>
        <fullName evidence="1">Uncharacterized protein</fullName>
    </submittedName>
</protein>
<accession>A0A7S0QM67</accession>